<proteinExistence type="predicted"/>
<gene>
    <name evidence="1" type="ORF">PH586_18760</name>
</gene>
<accession>A0ABT4XJM1</accession>
<comment type="caution">
    <text evidence="1">The sequence shown here is derived from an EMBL/GenBank/DDBJ whole genome shotgun (WGS) entry which is preliminary data.</text>
</comment>
<organism evidence="1 2">
    <name type="scientific">Pseudomonas aestuarii</name>
    <dbReference type="NCBI Taxonomy" id="3018340"/>
    <lineage>
        <taxon>Bacteria</taxon>
        <taxon>Pseudomonadati</taxon>
        <taxon>Pseudomonadota</taxon>
        <taxon>Gammaproteobacteria</taxon>
        <taxon>Pseudomonadales</taxon>
        <taxon>Pseudomonadaceae</taxon>
        <taxon>Pseudomonas</taxon>
    </lineage>
</organism>
<keyword evidence="2" id="KW-1185">Reference proteome</keyword>
<dbReference type="RefSeq" id="WP_271349316.1">
    <property type="nucleotide sequence ID" value="NZ_JAQJZJ010000009.1"/>
</dbReference>
<dbReference type="EMBL" id="JAQJZJ010000009">
    <property type="protein sequence ID" value="MDA7088426.1"/>
    <property type="molecule type" value="Genomic_DNA"/>
</dbReference>
<name>A0ABT4XJM1_9PSED</name>
<evidence type="ECO:0000313" key="2">
    <source>
        <dbReference type="Proteomes" id="UP001212042"/>
    </source>
</evidence>
<evidence type="ECO:0000313" key="1">
    <source>
        <dbReference type="EMBL" id="MDA7088426.1"/>
    </source>
</evidence>
<protein>
    <submittedName>
        <fullName evidence="1">Uncharacterized protein</fullName>
    </submittedName>
</protein>
<reference evidence="1 2" key="1">
    <citation type="submission" date="2023-01" db="EMBL/GenBank/DDBJ databases">
        <title>Pseudomonas SA3-5T sp. nov., isolated from tidal flat sediment.</title>
        <authorList>
            <person name="Kim H.S."/>
            <person name="Kim J.-S."/>
            <person name="Suh M.K."/>
            <person name="Eom M.K."/>
            <person name="Lee J.-S."/>
        </authorList>
    </citation>
    <scope>NUCLEOTIDE SEQUENCE [LARGE SCALE GENOMIC DNA]</scope>
    <source>
        <strain evidence="1 2">SA3-5</strain>
    </source>
</reference>
<dbReference type="Proteomes" id="UP001212042">
    <property type="component" value="Unassembled WGS sequence"/>
</dbReference>
<sequence>MNSKIRIKVGTAEVEFEGTEQYMREEIPSILGMLVEYSEFQSSLDEESSEILPESTDTAKKKLQITTNTIATKLNSNSGADLIIAACAHLCLVKGQDSFKRSNILAEMKLATNFYKQTYSKNLSAALQSLVKAGKILETSVDTYALDSKEKQRLESILSGS</sequence>